<reference evidence="10" key="1">
    <citation type="journal article" date="2017" name="Nat. Genet.">
        <title>Contrasting evolutionary genome dynamics between domesticated and wild yeasts.</title>
        <authorList>
            <person name="Yue J.X."/>
            <person name="Li J."/>
            <person name="Aigrain L."/>
            <person name="Hallin J."/>
            <person name="Persson K."/>
            <person name="Oliver K."/>
            <person name="Bergstrom A."/>
            <person name="Coupland P."/>
            <person name="Warringer J."/>
            <person name="Lagomarsino M.C."/>
            <person name="Fischer G."/>
            <person name="Durbin R."/>
            <person name="Liti G."/>
        </authorList>
    </citation>
    <scope>NUCLEOTIDE SEQUENCE</scope>
    <source>
        <strain evidence="10">CBS432</strain>
    </source>
</reference>
<protein>
    <submittedName>
        <fullName evidence="10">Alpha-1,3-mannosyltransferase MNT2</fullName>
    </submittedName>
</protein>
<comment type="subcellular location">
    <subcellularLocation>
        <location evidence="1">Membrane</location>
        <topology evidence="1">Single-pass type II membrane protein</topology>
    </subcellularLocation>
</comment>
<evidence type="ECO:0000256" key="1">
    <source>
        <dbReference type="ARBA" id="ARBA00004606"/>
    </source>
</evidence>
<dbReference type="KEGG" id="spao:SPAR_G00040"/>
<evidence type="ECO:0000256" key="6">
    <source>
        <dbReference type="ARBA" id="ARBA00022968"/>
    </source>
</evidence>
<evidence type="ECO:0000313" key="10">
    <source>
        <dbReference type="RefSeq" id="XP_033766126.1"/>
    </source>
</evidence>
<evidence type="ECO:0000256" key="4">
    <source>
        <dbReference type="ARBA" id="ARBA00022679"/>
    </source>
</evidence>
<dbReference type="AlphaFoldDB" id="A0A8B8UR21"/>
<keyword evidence="3" id="KW-0328">Glycosyltransferase</keyword>
<reference evidence="10" key="2">
    <citation type="submission" date="2020-01" db="EMBL/GenBank/DDBJ databases">
        <title>Population-level Yeast Reference Genomes.</title>
        <authorList>
            <person name="Yue J.-X."/>
        </authorList>
    </citation>
    <scope>NUCLEOTIDE SEQUENCE</scope>
    <source>
        <strain evidence="10">CBS432</strain>
    </source>
</reference>
<dbReference type="OrthoDB" id="430354at2759"/>
<evidence type="ECO:0000256" key="8">
    <source>
        <dbReference type="ARBA" id="ARBA00023136"/>
    </source>
</evidence>
<proteinExistence type="inferred from homology"/>
<keyword evidence="5" id="KW-0812">Transmembrane</keyword>
<gene>
    <name evidence="10" type="primary">MNT2</name>
    <name evidence="10" type="ORF">SPAR_G00040</name>
</gene>
<comment type="similarity">
    <text evidence="2">Belongs to the MNN1/MNT family.</text>
</comment>
<dbReference type="Pfam" id="PF11051">
    <property type="entry name" value="Mannosyl_trans3"/>
    <property type="match status" value="1"/>
</dbReference>
<evidence type="ECO:0000256" key="7">
    <source>
        <dbReference type="ARBA" id="ARBA00022989"/>
    </source>
</evidence>
<keyword evidence="4" id="KW-0808">Transferase</keyword>
<dbReference type="RefSeq" id="XP_033766126.1">
    <property type="nucleotide sequence ID" value="XM_033910235.1"/>
</dbReference>
<evidence type="ECO:0000256" key="3">
    <source>
        <dbReference type="ARBA" id="ARBA00022676"/>
    </source>
</evidence>
<name>A0A8B8UR21_SACPA</name>
<keyword evidence="7" id="KW-1133">Transmembrane helix</keyword>
<dbReference type="PANTHER" id="PTHR31392:SF1">
    <property type="entry name" value="ALPHA-1,3-MANNOSYLTRANSFERASE MNN1-RELATED"/>
    <property type="match status" value="1"/>
</dbReference>
<dbReference type="InterPro" id="IPR022751">
    <property type="entry name" value="Alpha_mannosyltransferase"/>
</dbReference>
<organism evidence="10">
    <name type="scientific">Saccharomyces paradoxus</name>
    <name type="common">Yeast</name>
    <name type="synonym">Saccharomyces douglasii</name>
    <dbReference type="NCBI Taxonomy" id="27291"/>
    <lineage>
        <taxon>Eukaryota</taxon>
        <taxon>Fungi</taxon>
        <taxon>Dikarya</taxon>
        <taxon>Ascomycota</taxon>
        <taxon>Saccharomycotina</taxon>
        <taxon>Saccharomycetes</taxon>
        <taxon>Saccharomycetales</taxon>
        <taxon>Saccharomycetaceae</taxon>
        <taxon>Saccharomyces</taxon>
    </lineage>
</organism>
<reference evidence="10" key="3">
    <citation type="submission" date="2025-07" db="EMBL/GenBank/DDBJ databases">
        <authorList>
            <consortium name="NCBI Genome Project"/>
        </authorList>
    </citation>
    <scope>NUCLEOTIDE SEQUENCE</scope>
    <source>
        <strain evidence="10">CBS432</strain>
    </source>
</reference>
<dbReference type="PANTHER" id="PTHR31392">
    <property type="entry name" value="ALPHA-1,3-MANNOSYLTRANSFERASE MNN1-RELATED"/>
    <property type="match status" value="1"/>
</dbReference>
<dbReference type="GeneID" id="54630398"/>
<dbReference type="GO" id="GO:0006493">
    <property type="term" value="P:protein O-linked glycosylation"/>
    <property type="evidence" value="ECO:0007669"/>
    <property type="project" value="TreeGrafter"/>
</dbReference>
<evidence type="ECO:0000256" key="2">
    <source>
        <dbReference type="ARBA" id="ARBA00009105"/>
    </source>
</evidence>
<reference evidence="10" key="4">
    <citation type="submission" date="2025-08" db="UniProtKB">
        <authorList>
            <consortium name="RefSeq"/>
        </authorList>
    </citation>
    <scope>IDENTIFICATION</scope>
    <source>
        <strain evidence="10">CBS432</strain>
    </source>
</reference>
<sequence>MRRKNRLFISVALLGVFLVAYYRQIGSLKSLGPIQNSSSDRGRCWSYYEDLSPGWLNDFYDVNQVSSTPANDVVELVTRISTFSKCLERTAGRDIQRVRNIEKKLFPYINFEKLENDEFNFWHTITRWNGEVYHASVLEFDLKDHHFINSKPINFDTELSFWENWLYTVTQSGSKGIVISASDGQLNEAIRLLKILRFLKNEYPIQIVYNADLSRDSIKYITKYARNRDTPEYPAQEIWFLDVHNLLSPTYSDKFATYSNKWLALTFSSFEIPILLDSDTVPFVSVDKFYKLEEFQKTGVLFFKDREITNDLFEQSELEILKEIIYGCIKLDLTDGSKIREHIEDPTVAQALENMFVKRYRHHLESGLVVLHKGKHLFSVLTSIALQFSPIAEYFHGDKDFFWLGELLSKNHFTFHPVDASNIGQLGNVVSKESTGEFYQICSVQLSHTDKDGSLLWLNGGLNVCKKASWEYDYEHSRRLADIFQSADALREYYESPVKLEGIIIPDANISGWIKSGECFLFNYCTLFKEGEFGKVIKFEENEKRRLSQIVDIWNETIL</sequence>
<dbReference type="InterPro" id="IPR029044">
    <property type="entry name" value="Nucleotide-diphossugar_trans"/>
</dbReference>
<keyword evidence="6" id="KW-0735">Signal-anchor</keyword>
<accession>A0A8B8UR21</accession>
<dbReference type="SUPFAM" id="SSF53448">
    <property type="entry name" value="Nucleotide-diphospho-sugar transferases"/>
    <property type="match status" value="1"/>
</dbReference>
<dbReference type="VEuPathDB" id="FungiDB:SPAR_G00040"/>
<evidence type="ECO:0000256" key="5">
    <source>
        <dbReference type="ARBA" id="ARBA00022692"/>
    </source>
</evidence>
<keyword evidence="8" id="KW-0472">Membrane</keyword>
<dbReference type="GO" id="GO:0000033">
    <property type="term" value="F:alpha-1,3-mannosyltransferase activity"/>
    <property type="evidence" value="ECO:0007669"/>
    <property type="project" value="TreeGrafter"/>
</dbReference>
<evidence type="ECO:0000256" key="9">
    <source>
        <dbReference type="ARBA" id="ARBA00023180"/>
    </source>
</evidence>
<dbReference type="GO" id="GO:0016020">
    <property type="term" value="C:membrane"/>
    <property type="evidence" value="ECO:0007669"/>
    <property type="project" value="UniProtKB-SubCell"/>
</dbReference>
<dbReference type="GO" id="GO:0005794">
    <property type="term" value="C:Golgi apparatus"/>
    <property type="evidence" value="ECO:0007669"/>
    <property type="project" value="TreeGrafter"/>
</dbReference>
<keyword evidence="9" id="KW-0325">Glycoprotein</keyword>